<evidence type="ECO:0000256" key="8">
    <source>
        <dbReference type="ARBA" id="ARBA00022989"/>
    </source>
</evidence>
<keyword evidence="12" id="KW-0966">Cell projection</keyword>
<keyword evidence="12" id="KW-0282">Flagellum</keyword>
<dbReference type="OrthoDB" id="5290224at2"/>
<dbReference type="RefSeq" id="WP_063243811.1">
    <property type="nucleotide sequence ID" value="NZ_LUKF01000014.1"/>
</dbReference>
<keyword evidence="5 10" id="KW-0145">Chemotaxis</keyword>
<keyword evidence="8 10" id="KW-1133">Transmembrane helix</keyword>
<evidence type="ECO:0000256" key="5">
    <source>
        <dbReference type="ARBA" id="ARBA00022500"/>
    </source>
</evidence>
<keyword evidence="9 10" id="KW-0472">Membrane</keyword>
<evidence type="ECO:0000256" key="6">
    <source>
        <dbReference type="ARBA" id="ARBA00022692"/>
    </source>
</evidence>
<gene>
    <name evidence="12" type="ORF">AZI85_05405</name>
</gene>
<comment type="function">
    <text evidence="1 10">Controls the rotational direction of flagella during chemotaxis.</text>
</comment>
<dbReference type="Proteomes" id="UP000075391">
    <property type="component" value="Unassembled WGS sequence"/>
</dbReference>
<evidence type="ECO:0000313" key="12">
    <source>
        <dbReference type="EMBL" id="KYG63535.1"/>
    </source>
</evidence>
<dbReference type="GO" id="GO:0006935">
    <property type="term" value="P:chemotaxis"/>
    <property type="evidence" value="ECO:0007669"/>
    <property type="project" value="UniProtKB-KW"/>
</dbReference>
<protein>
    <recommendedName>
        <fullName evidence="10">Flagellar protein FliL</fullName>
    </recommendedName>
</protein>
<accession>A0A150WJB9</accession>
<evidence type="ECO:0000256" key="10">
    <source>
        <dbReference type="RuleBase" id="RU364125"/>
    </source>
</evidence>
<dbReference type="GO" id="GO:0005886">
    <property type="term" value="C:plasma membrane"/>
    <property type="evidence" value="ECO:0007669"/>
    <property type="project" value="UniProtKB-SubCell"/>
</dbReference>
<name>A0A150WJB9_BDEBC</name>
<evidence type="ECO:0000256" key="1">
    <source>
        <dbReference type="ARBA" id="ARBA00002254"/>
    </source>
</evidence>
<proteinExistence type="inferred from homology"/>
<keyword evidence="4 10" id="KW-1003">Cell membrane</keyword>
<feature type="transmembrane region" description="Helical" evidence="10">
    <location>
        <begin position="161"/>
        <end position="178"/>
    </location>
</feature>
<dbReference type="GO" id="GO:0071973">
    <property type="term" value="P:bacterial-type flagellum-dependent cell motility"/>
    <property type="evidence" value="ECO:0007669"/>
    <property type="project" value="InterPro"/>
</dbReference>
<comment type="caution">
    <text evidence="12">The sequence shown here is derived from an EMBL/GenBank/DDBJ whole genome shotgun (WGS) entry which is preliminary data.</text>
</comment>
<evidence type="ECO:0000256" key="3">
    <source>
        <dbReference type="ARBA" id="ARBA00008281"/>
    </source>
</evidence>
<keyword evidence="12" id="KW-0969">Cilium</keyword>
<sequence>MADKESTTKVEEEKKDGAPEGEAEDVLSLESLDEIIANEDPEFAKGLIDIGPDDPSNTIYEEGVELEYTLEEEIKLWERSTGLRQKIYKLLRFLPKISYKIKMKRTVLRLSWIKWKEQAIQSLRNAGPNTLAWLKKSAASMKAGIGTGLSAFKSFSLIKKLAFVGLIVLTGASAYLIYRTVTKGLVPHEQELFIGSFADWSQGKYQYDPKAEMESFYDSTRTTQNILLMKKMVVNLKRSSESGPNPMGAFEFYVEGTASEVVVEIKDREPEVEDLFLRTIEETTFDQASSGEGKQLLCERLRKEVNKILTKGYVRRIFIKTAIIKP</sequence>
<keyword evidence="7 10" id="KW-0283">Flagellar rotation</keyword>
<evidence type="ECO:0000256" key="11">
    <source>
        <dbReference type="SAM" id="MobiDB-lite"/>
    </source>
</evidence>
<evidence type="ECO:0000256" key="4">
    <source>
        <dbReference type="ARBA" id="ARBA00022475"/>
    </source>
</evidence>
<dbReference type="EMBL" id="LUKF01000014">
    <property type="protein sequence ID" value="KYG63535.1"/>
    <property type="molecule type" value="Genomic_DNA"/>
</dbReference>
<reference evidence="12 13" key="1">
    <citation type="submission" date="2016-03" db="EMBL/GenBank/DDBJ databases">
        <authorList>
            <person name="Ploux O."/>
        </authorList>
    </citation>
    <scope>NUCLEOTIDE SEQUENCE [LARGE SCALE GENOMIC DNA]</scope>
    <source>
        <strain evidence="12 13">BER2</strain>
    </source>
</reference>
<dbReference type="GO" id="GO:0009425">
    <property type="term" value="C:bacterial-type flagellum basal body"/>
    <property type="evidence" value="ECO:0007669"/>
    <property type="project" value="InterPro"/>
</dbReference>
<dbReference type="InterPro" id="IPR005503">
    <property type="entry name" value="FliL"/>
</dbReference>
<dbReference type="Pfam" id="PF03748">
    <property type="entry name" value="FliL"/>
    <property type="match status" value="1"/>
</dbReference>
<evidence type="ECO:0000256" key="7">
    <source>
        <dbReference type="ARBA" id="ARBA00022779"/>
    </source>
</evidence>
<evidence type="ECO:0000313" key="13">
    <source>
        <dbReference type="Proteomes" id="UP000075391"/>
    </source>
</evidence>
<evidence type="ECO:0000256" key="2">
    <source>
        <dbReference type="ARBA" id="ARBA00004162"/>
    </source>
</evidence>
<feature type="compositionally biased region" description="Basic and acidic residues" evidence="11">
    <location>
        <begin position="1"/>
        <end position="18"/>
    </location>
</feature>
<feature type="region of interest" description="Disordered" evidence="11">
    <location>
        <begin position="1"/>
        <end position="25"/>
    </location>
</feature>
<dbReference type="AlphaFoldDB" id="A0A150WJB9"/>
<evidence type="ECO:0000256" key="9">
    <source>
        <dbReference type="ARBA" id="ARBA00023136"/>
    </source>
</evidence>
<comment type="subcellular location">
    <subcellularLocation>
        <location evidence="2">Cell membrane</location>
        <topology evidence="2">Single-pass membrane protein</topology>
    </subcellularLocation>
</comment>
<organism evidence="12 13">
    <name type="scientific">Bdellovibrio bacteriovorus</name>
    <dbReference type="NCBI Taxonomy" id="959"/>
    <lineage>
        <taxon>Bacteria</taxon>
        <taxon>Pseudomonadati</taxon>
        <taxon>Bdellovibrionota</taxon>
        <taxon>Bdellovibrionia</taxon>
        <taxon>Bdellovibrionales</taxon>
        <taxon>Pseudobdellovibrionaceae</taxon>
        <taxon>Bdellovibrio</taxon>
    </lineage>
</organism>
<comment type="similarity">
    <text evidence="3 10">Belongs to the FliL family.</text>
</comment>
<keyword evidence="6 10" id="KW-0812">Transmembrane</keyword>